<keyword evidence="3" id="KW-1185">Reference proteome</keyword>
<comment type="caution">
    <text evidence="2">The sequence shown here is derived from an EMBL/GenBank/DDBJ whole genome shotgun (WGS) entry which is preliminary data.</text>
</comment>
<feature type="compositionally biased region" description="Basic and acidic residues" evidence="1">
    <location>
        <begin position="236"/>
        <end position="245"/>
    </location>
</feature>
<reference evidence="2 3" key="1">
    <citation type="journal article" date="2022" name="G3 (Bethesda)">
        <title>Enemy or ally: a genomic approach to elucidate the lifestyle of Phyllosticta citrichinaensis.</title>
        <authorList>
            <person name="Buijs V.A."/>
            <person name="Groenewald J.Z."/>
            <person name="Haridas S."/>
            <person name="LaButti K.M."/>
            <person name="Lipzen A."/>
            <person name="Martin F.M."/>
            <person name="Barry K."/>
            <person name="Grigoriev I.V."/>
            <person name="Crous P.W."/>
            <person name="Seidl M.F."/>
        </authorList>
    </citation>
    <scope>NUCLEOTIDE SEQUENCE [LARGE SCALE GENOMIC DNA]</scope>
    <source>
        <strain evidence="2 3">CBS 129764</strain>
    </source>
</reference>
<dbReference type="Proteomes" id="UP001456524">
    <property type="component" value="Unassembled WGS sequence"/>
</dbReference>
<protein>
    <submittedName>
        <fullName evidence="2">Uncharacterized protein</fullName>
    </submittedName>
</protein>
<feature type="region of interest" description="Disordered" evidence="1">
    <location>
        <begin position="79"/>
        <end position="130"/>
    </location>
</feature>
<sequence length="245" mass="28221">MDGCTHTLTSMAYANTRTYACSQSTRCDNDNDNDDRQKDRPKDNEHYSFSASHPTAGWLDYFVSSRLICSHLVSFRSIDQESKTEPSRAETKQHRKVVSPLPASQPASQSVSQSDRQSIRQAVRASERASDNARTRVWMRYLRRRDGRLVSSRPIFSPFPPSLQRPTGRQWTMDNGQQCALSLIFSSLLLSRLSSALQRFHHHRRRHHHQPRHFSIGKTDRQTERQLHHQRAPDGLTDRQTDAAS</sequence>
<gene>
    <name evidence="2" type="ORF">IWX90DRAFT_169164</name>
</gene>
<feature type="compositionally biased region" description="Basic and acidic residues" evidence="1">
    <location>
        <begin position="79"/>
        <end position="92"/>
    </location>
</feature>
<name>A0ABR1Y1G5_9PEZI</name>
<organism evidence="2 3">
    <name type="scientific">Phyllosticta citrichinensis</name>
    <dbReference type="NCBI Taxonomy" id="1130410"/>
    <lineage>
        <taxon>Eukaryota</taxon>
        <taxon>Fungi</taxon>
        <taxon>Dikarya</taxon>
        <taxon>Ascomycota</taxon>
        <taxon>Pezizomycotina</taxon>
        <taxon>Dothideomycetes</taxon>
        <taxon>Dothideomycetes incertae sedis</taxon>
        <taxon>Botryosphaeriales</taxon>
        <taxon>Phyllostictaceae</taxon>
        <taxon>Phyllosticta</taxon>
    </lineage>
</organism>
<feature type="compositionally biased region" description="Basic residues" evidence="1">
    <location>
        <begin position="202"/>
        <end position="212"/>
    </location>
</feature>
<feature type="region of interest" description="Disordered" evidence="1">
    <location>
        <begin position="202"/>
        <end position="245"/>
    </location>
</feature>
<feature type="compositionally biased region" description="Basic and acidic residues" evidence="1">
    <location>
        <begin position="34"/>
        <end position="46"/>
    </location>
</feature>
<evidence type="ECO:0000313" key="2">
    <source>
        <dbReference type="EMBL" id="KAK8174301.1"/>
    </source>
</evidence>
<feature type="region of interest" description="Disordered" evidence="1">
    <location>
        <begin position="23"/>
        <end position="49"/>
    </location>
</feature>
<proteinExistence type="predicted"/>
<accession>A0ABR1Y1G5</accession>
<evidence type="ECO:0000313" key="3">
    <source>
        <dbReference type="Proteomes" id="UP001456524"/>
    </source>
</evidence>
<feature type="compositionally biased region" description="Basic and acidic residues" evidence="1">
    <location>
        <begin position="218"/>
        <end position="227"/>
    </location>
</feature>
<evidence type="ECO:0000256" key="1">
    <source>
        <dbReference type="SAM" id="MobiDB-lite"/>
    </source>
</evidence>
<dbReference type="EMBL" id="JBBWUH010000003">
    <property type="protein sequence ID" value="KAK8174301.1"/>
    <property type="molecule type" value="Genomic_DNA"/>
</dbReference>
<feature type="compositionally biased region" description="Low complexity" evidence="1">
    <location>
        <begin position="98"/>
        <end position="114"/>
    </location>
</feature>